<proteinExistence type="predicted"/>
<dbReference type="InterPro" id="IPR036390">
    <property type="entry name" value="WH_DNA-bd_sf"/>
</dbReference>
<evidence type="ECO:0000256" key="1">
    <source>
        <dbReference type="ARBA" id="ARBA00023015"/>
    </source>
</evidence>
<evidence type="ECO:0000259" key="4">
    <source>
        <dbReference type="PROSITE" id="PS50949"/>
    </source>
</evidence>
<dbReference type="InterPro" id="IPR036388">
    <property type="entry name" value="WH-like_DNA-bd_sf"/>
</dbReference>
<evidence type="ECO:0000256" key="2">
    <source>
        <dbReference type="ARBA" id="ARBA00023125"/>
    </source>
</evidence>
<keyword evidence="6" id="KW-1185">Reference proteome</keyword>
<organism evidence="5 6">
    <name type="scientific">Luteimonas fraxinea</name>
    <dbReference type="NCBI Taxonomy" id="2901869"/>
    <lineage>
        <taxon>Bacteria</taxon>
        <taxon>Pseudomonadati</taxon>
        <taxon>Pseudomonadota</taxon>
        <taxon>Gammaproteobacteria</taxon>
        <taxon>Lysobacterales</taxon>
        <taxon>Lysobacteraceae</taxon>
        <taxon>Luteimonas</taxon>
    </lineage>
</organism>
<evidence type="ECO:0000313" key="6">
    <source>
        <dbReference type="Proteomes" id="UP001430360"/>
    </source>
</evidence>
<dbReference type="SUPFAM" id="SSF46785">
    <property type="entry name" value="Winged helix' DNA-binding domain"/>
    <property type="match status" value="1"/>
</dbReference>
<evidence type="ECO:0000313" key="5">
    <source>
        <dbReference type="EMBL" id="MCD9096444.1"/>
    </source>
</evidence>
<name>A0ABS8UB55_9GAMM</name>
<reference evidence="5" key="1">
    <citation type="submission" date="2021-12" db="EMBL/GenBank/DDBJ databases">
        <authorList>
            <person name="Ulrich A."/>
        </authorList>
    </citation>
    <scope>NUCLEOTIDE SEQUENCE</scope>
    <source>
        <strain evidence="5">A1P009</strain>
    </source>
</reference>
<dbReference type="InterPro" id="IPR000524">
    <property type="entry name" value="Tscrpt_reg_HTH_GntR"/>
</dbReference>
<keyword evidence="3" id="KW-0804">Transcription</keyword>
<sequence length="206" mass="23169">MIASQSKGARLYGQIRRALQCGRFAPGERLEPAMLATEFDASLTPVRFALHHLSGERLVLDRGRDGFHMPFPTEAALRALYEWMEDRLLAALDHGSLPNGKPPRGLDAQDNIAKATWQLFDTISRRTPQQEMQFAAQNANDRLAPIRTAKRVLVPDARAELADLIDAWERADIPRLKCALGTYHSRRRKLVSTTVHLLSEARDALH</sequence>
<dbReference type="RefSeq" id="WP_232136151.1">
    <property type="nucleotide sequence ID" value="NZ_JAJQKU010000002.1"/>
</dbReference>
<dbReference type="Gene3D" id="1.10.10.10">
    <property type="entry name" value="Winged helix-like DNA-binding domain superfamily/Winged helix DNA-binding domain"/>
    <property type="match status" value="1"/>
</dbReference>
<reference evidence="5" key="2">
    <citation type="journal article" date="2022" name="Syst. Appl. Microbiol.">
        <title>Physiological and genomic characterisation of Luteimonas fraxinea sp. nov., a bacterial species associated with trees tolerant to ash dieback.</title>
        <authorList>
            <person name="Ulrich K."/>
            <person name="Becker R."/>
            <person name="Behrendt U."/>
            <person name="Kube M."/>
            <person name="Schneck V."/>
            <person name="Ulrich A."/>
        </authorList>
    </citation>
    <scope>NUCLEOTIDE SEQUENCE</scope>
    <source>
        <strain evidence="5">A1P009</strain>
    </source>
</reference>
<dbReference type="EMBL" id="JAJQKU010000002">
    <property type="protein sequence ID" value="MCD9096444.1"/>
    <property type="molecule type" value="Genomic_DNA"/>
</dbReference>
<keyword evidence="1" id="KW-0805">Transcription regulation</keyword>
<keyword evidence="2" id="KW-0238">DNA-binding</keyword>
<evidence type="ECO:0000256" key="3">
    <source>
        <dbReference type="ARBA" id="ARBA00023163"/>
    </source>
</evidence>
<comment type="caution">
    <text evidence="5">The sequence shown here is derived from an EMBL/GenBank/DDBJ whole genome shotgun (WGS) entry which is preliminary data.</text>
</comment>
<gene>
    <name evidence="5" type="ORF">LTT95_05760</name>
</gene>
<dbReference type="Pfam" id="PF00392">
    <property type="entry name" value="GntR"/>
    <property type="match status" value="1"/>
</dbReference>
<feature type="domain" description="HTH gntR-type" evidence="4">
    <location>
        <begin position="5"/>
        <end position="72"/>
    </location>
</feature>
<dbReference type="PROSITE" id="PS50949">
    <property type="entry name" value="HTH_GNTR"/>
    <property type="match status" value="1"/>
</dbReference>
<protein>
    <submittedName>
        <fullName evidence="5">GntR family transcriptional regulator</fullName>
    </submittedName>
</protein>
<dbReference type="Proteomes" id="UP001430360">
    <property type="component" value="Unassembled WGS sequence"/>
</dbReference>
<accession>A0ABS8UB55</accession>